<dbReference type="InterPro" id="IPR008906">
    <property type="entry name" value="HATC_C_dom"/>
</dbReference>
<sequence>MCNVAVYYYRRLFNTEVIGDIRRDMLSWKKGSLLPRLAIRVLSIAVNTATCERLFSELGMIHTAKRNRMSAIKAIDFHIIAQHVRQRTQKEASASKNPKKKLLISSMERTGIIDAAALFTPSPGQHIMTSTHEDSDNEGPGDGVDGGETLSLWNEFLDEIFDDEEIAAGYAATQGTASTVEPIGVSKRHQRSGCDVDNDSDEFEIVPESNRVDFPQDNDQNFPHESIRYFAARRPLSLSCLAKMNGNNTQPSKSRLS</sequence>
<protein>
    <recommendedName>
        <fullName evidence="2">HAT C-terminal dimerisation domain-containing protein</fullName>
    </recommendedName>
</protein>
<dbReference type="OrthoDB" id="128688at2759"/>
<dbReference type="AlphaFoldDB" id="A0A2P4YU90"/>
<feature type="region of interest" description="Disordered" evidence="1">
    <location>
        <begin position="123"/>
        <end position="148"/>
    </location>
</feature>
<feature type="domain" description="HAT C-terminal dimerisation" evidence="2">
    <location>
        <begin position="33"/>
        <end position="69"/>
    </location>
</feature>
<dbReference type="SUPFAM" id="SSF53098">
    <property type="entry name" value="Ribonuclease H-like"/>
    <property type="match status" value="1"/>
</dbReference>
<evidence type="ECO:0000259" key="2">
    <source>
        <dbReference type="Pfam" id="PF05699"/>
    </source>
</evidence>
<gene>
    <name evidence="3" type="ORF">PHPALM_682</name>
</gene>
<evidence type="ECO:0000256" key="1">
    <source>
        <dbReference type="SAM" id="MobiDB-lite"/>
    </source>
</evidence>
<dbReference type="EMBL" id="NCKW01000099">
    <property type="protein sequence ID" value="POM81359.1"/>
    <property type="molecule type" value="Genomic_DNA"/>
</dbReference>
<reference evidence="3 4" key="1">
    <citation type="journal article" date="2017" name="Genome Biol. Evol.">
        <title>Phytophthora megakarya and P. palmivora, closely related causal agents of cacao black pod rot, underwent increases in genome sizes and gene numbers by different mechanisms.</title>
        <authorList>
            <person name="Ali S.S."/>
            <person name="Shao J."/>
            <person name="Lary D.J."/>
            <person name="Kronmiller B."/>
            <person name="Shen D."/>
            <person name="Strem M.D."/>
            <person name="Amoako-Attah I."/>
            <person name="Akrofi A.Y."/>
            <person name="Begoude B.A."/>
            <person name="Ten Hoopen G.M."/>
            <person name="Coulibaly K."/>
            <person name="Kebe B.I."/>
            <person name="Melnick R.L."/>
            <person name="Guiltinan M.J."/>
            <person name="Tyler B.M."/>
            <person name="Meinhardt L.W."/>
            <person name="Bailey B.A."/>
        </authorList>
    </citation>
    <scope>NUCLEOTIDE SEQUENCE [LARGE SCALE GENOMIC DNA]</scope>
    <source>
        <strain evidence="4">sbr112.9</strain>
    </source>
</reference>
<dbReference type="GO" id="GO:0046983">
    <property type="term" value="F:protein dimerization activity"/>
    <property type="evidence" value="ECO:0007669"/>
    <property type="project" value="InterPro"/>
</dbReference>
<keyword evidence="4" id="KW-1185">Reference proteome</keyword>
<comment type="caution">
    <text evidence="3">The sequence shown here is derived from an EMBL/GenBank/DDBJ whole genome shotgun (WGS) entry which is preliminary data.</text>
</comment>
<dbReference type="Pfam" id="PF05699">
    <property type="entry name" value="Dimer_Tnp_hAT"/>
    <property type="match status" value="1"/>
</dbReference>
<name>A0A2P4YU90_9STRA</name>
<dbReference type="InterPro" id="IPR012337">
    <property type="entry name" value="RNaseH-like_sf"/>
</dbReference>
<evidence type="ECO:0000313" key="4">
    <source>
        <dbReference type="Proteomes" id="UP000237271"/>
    </source>
</evidence>
<accession>A0A2P4YU90</accession>
<proteinExistence type="predicted"/>
<dbReference type="Proteomes" id="UP000237271">
    <property type="component" value="Unassembled WGS sequence"/>
</dbReference>
<organism evidence="3 4">
    <name type="scientific">Phytophthora palmivora</name>
    <dbReference type="NCBI Taxonomy" id="4796"/>
    <lineage>
        <taxon>Eukaryota</taxon>
        <taxon>Sar</taxon>
        <taxon>Stramenopiles</taxon>
        <taxon>Oomycota</taxon>
        <taxon>Peronosporomycetes</taxon>
        <taxon>Peronosporales</taxon>
        <taxon>Peronosporaceae</taxon>
        <taxon>Phytophthora</taxon>
    </lineage>
</organism>
<evidence type="ECO:0000313" key="3">
    <source>
        <dbReference type="EMBL" id="POM81359.1"/>
    </source>
</evidence>